<dbReference type="RefSeq" id="WP_144308859.1">
    <property type="nucleotide sequence ID" value="NZ_VMNK01000005.1"/>
</dbReference>
<comment type="caution">
    <text evidence="4">The sequence shown here is derived from an EMBL/GenBank/DDBJ whole genome shotgun (WGS) entry which is preliminary data.</text>
</comment>
<dbReference type="Gene3D" id="3.30.428.70">
    <property type="match status" value="1"/>
</dbReference>
<organism evidence="4 5">
    <name type="scientific">Denitromonas halophila</name>
    <dbReference type="NCBI Taxonomy" id="1629404"/>
    <lineage>
        <taxon>Bacteria</taxon>
        <taxon>Pseudomonadati</taxon>
        <taxon>Pseudomonadota</taxon>
        <taxon>Betaproteobacteria</taxon>
        <taxon>Rhodocyclales</taxon>
        <taxon>Zoogloeaceae</taxon>
        <taxon>Denitromonas</taxon>
    </lineage>
</organism>
<evidence type="ECO:0000256" key="1">
    <source>
        <dbReference type="PIRSR" id="PIRSR000846-1"/>
    </source>
</evidence>
<gene>
    <name evidence="4" type="ORF">FHP91_06760</name>
</gene>
<dbReference type="Pfam" id="PF19327">
    <property type="entry name" value="Ap4A_phos_N"/>
    <property type="match status" value="1"/>
</dbReference>
<keyword evidence="5" id="KW-1185">Reference proteome</keyword>
<dbReference type="InterPro" id="IPR036265">
    <property type="entry name" value="HIT-like_sf"/>
</dbReference>
<dbReference type="GO" id="GO:0005524">
    <property type="term" value="F:ATP binding"/>
    <property type="evidence" value="ECO:0007669"/>
    <property type="project" value="InterPro"/>
</dbReference>
<evidence type="ECO:0000259" key="3">
    <source>
        <dbReference type="Pfam" id="PF19327"/>
    </source>
</evidence>
<feature type="active site" description="Nucleophile" evidence="1">
    <location>
        <position position="150"/>
    </location>
</feature>
<evidence type="ECO:0000313" key="5">
    <source>
        <dbReference type="Proteomes" id="UP000319502"/>
    </source>
</evidence>
<name>A0A557QYV8_9RHOO</name>
<feature type="domain" description="Ap4A phosphorylase 1/2 N-terminal" evidence="3">
    <location>
        <begin position="13"/>
        <end position="164"/>
    </location>
</feature>
<dbReference type="PANTHER" id="PTHR38420">
    <property type="entry name" value="AP-4-A PHOSPHORYLASE II"/>
    <property type="match status" value="1"/>
</dbReference>
<evidence type="ECO:0000313" key="4">
    <source>
        <dbReference type="EMBL" id="TVO58091.1"/>
    </source>
</evidence>
<dbReference type="OrthoDB" id="421767at2"/>
<dbReference type="PANTHER" id="PTHR38420:SF1">
    <property type="entry name" value="PUTATIVE (AFU_ORTHOLOGUE AFUA_5G14690)-RELATED"/>
    <property type="match status" value="1"/>
</dbReference>
<dbReference type="GO" id="GO:0003877">
    <property type="term" value="F:ATP:ADP adenylyltransferase activity"/>
    <property type="evidence" value="ECO:0007669"/>
    <property type="project" value="InterPro"/>
</dbReference>
<dbReference type="PIRSF" id="PIRSF000846">
    <property type="entry name" value="ATP_adenylyltr"/>
    <property type="match status" value="1"/>
</dbReference>
<dbReference type="InterPro" id="IPR009163">
    <property type="entry name" value="Ap4A_phos1/2"/>
</dbReference>
<reference evidence="4 5" key="1">
    <citation type="submission" date="2019-07" db="EMBL/GenBank/DDBJ databases">
        <title>The pathways for chlorine oxyanion respiration interact through the shared metabolite chlorate.</title>
        <authorList>
            <person name="Barnum T.P."/>
            <person name="Cheng Y."/>
            <person name="Hill K.A."/>
            <person name="Lucas L.N."/>
            <person name="Carlson H.K."/>
            <person name="Coates J.D."/>
        </authorList>
    </citation>
    <scope>NUCLEOTIDE SEQUENCE [LARGE SCALE GENOMIC DNA]</scope>
    <source>
        <strain evidence="4 5">SFB-3</strain>
    </source>
</reference>
<feature type="domain" description="ATP adenylyltransferase C-terminal" evidence="2">
    <location>
        <begin position="175"/>
        <end position="278"/>
    </location>
</feature>
<sequence length="282" mass="30984">MTAPPAPSDLSLDTIDRRLGEAYACGALQPIETDQVQLRDRGAPFVVKWIARRDGQVHRHKPTRSATHNPFLPPEATLTLGAIGKHHLVLLNKYPVMARHLLIVTRDFEAQTRPISDDDFAALGAILAAHGGLGFYNAGERAGASQDHKHLQWIPDLPPLAQRVSEQPDDTVARFGFRHAFASLPTALWSSDGLGSGLGQCYRTLLTQLGIAPARADLPPYNLLMTREWMCVIPRSVERWQHMSINALGFAGSLFVKSRDQLQALTETGPLEVLRAVAEAQD</sequence>
<dbReference type="InterPro" id="IPR043171">
    <property type="entry name" value="Ap4A_phos1/2-like"/>
</dbReference>
<proteinExistence type="predicted"/>
<dbReference type="InterPro" id="IPR045759">
    <property type="entry name" value="Ap4A_phos1/2_N"/>
</dbReference>
<protein>
    <submittedName>
        <fullName evidence="4">Phosphorylase</fullName>
    </submittedName>
</protein>
<dbReference type="Pfam" id="PF09830">
    <property type="entry name" value="ATP_transf"/>
    <property type="match status" value="1"/>
</dbReference>
<dbReference type="Proteomes" id="UP000319502">
    <property type="component" value="Unassembled WGS sequence"/>
</dbReference>
<dbReference type="AlphaFoldDB" id="A0A557QYV8"/>
<accession>A0A557QYV8</accession>
<dbReference type="SUPFAM" id="SSF54197">
    <property type="entry name" value="HIT-like"/>
    <property type="match status" value="1"/>
</dbReference>
<dbReference type="GO" id="GO:0009117">
    <property type="term" value="P:nucleotide metabolic process"/>
    <property type="evidence" value="ECO:0007669"/>
    <property type="project" value="InterPro"/>
</dbReference>
<dbReference type="InterPro" id="IPR019200">
    <property type="entry name" value="ATP_adenylylTrfase_C"/>
</dbReference>
<dbReference type="EMBL" id="VMNK01000005">
    <property type="protein sequence ID" value="TVO58091.1"/>
    <property type="molecule type" value="Genomic_DNA"/>
</dbReference>
<evidence type="ECO:0000259" key="2">
    <source>
        <dbReference type="Pfam" id="PF09830"/>
    </source>
</evidence>